<dbReference type="PATRIC" id="fig|272621.13.peg.1059"/>
<keyword evidence="2" id="KW-0472">Membrane</keyword>
<sequence>MILAIFFLSGWLSDRLHWAKQLKSRTSKIVNHQVSVWIHRLNFVVIALIWLHVNVIPRIANVPYFTIVFDIYTVIFIAIYFYKKFITDADMKNSGEVIVNESLTTNIQKLSLKLNKYAKVYKAGDFYFLSFRQKGKSTEFHPFSVASKPKKDQLNFIVHKVGDFTKNIDQYSVGTKVYLEGLYGLFDQEVKDASGPIILYTLGTGIAPLLSLAQEYTDQKKLHLIWSTNNQEDYFTEEMKTLQNKGLKVDKKQHRYSIDELKQIISNRELS</sequence>
<dbReference type="PROSITE" id="PS51384">
    <property type="entry name" value="FAD_FR"/>
    <property type="match status" value="1"/>
</dbReference>
<dbReference type="Gene3D" id="2.40.30.10">
    <property type="entry name" value="Translation factors"/>
    <property type="match status" value="1"/>
</dbReference>
<dbReference type="GO" id="GO:0004022">
    <property type="term" value="F:alcohol dehydrogenase (NAD+) activity"/>
    <property type="evidence" value="ECO:0007669"/>
    <property type="project" value="UniProtKB-EC"/>
</dbReference>
<feature type="transmembrane region" description="Helical" evidence="2">
    <location>
        <begin position="62"/>
        <end position="82"/>
    </location>
</feature>
<dbReference type="InterPro" id="IPR017938">
    <property type="entry name" value="Riboflavin_synthase-like_b-brl"/>
</dbReference>
<evidence type="ECO:0000256" key="2">
    <source>
        <dbReference type="SAM" id="Phobius"/>
    </source>
</evidence>
<protein>
    <submittedName>
        <fullName evidence="4">Putative ferric reductase</fullName>
        <ecNumber evidence="4">1.1.1.1</ecNumber>
    </submittedName>
</protein>
<dbReference type="PANTHER" id="PTHR11972">
    <property type="entry name" value="NADPH OXIDASE"/>
    <property type="match status" value="1"/>
</dbReference>
<proteinExistence type="predicted"/>
<dbReference type="InterPro" id="IPR039261">
    <property type="entry name" value="FNR_nucleotide-bd"/>
</dbReference>
<name>Q5FK17_LACAC</name>
<keyword evidence="2" id="KW-1133">Transmembrane helix</keyword>
<dbReference type="AlphaFoldDB" id="Q5FK17"/>
<keyword evidence="2" id="KW-0812">Transmembrane</keyword>
<dbReference type="Pfam" id="PF08022">
    <property type="entry name" value="FAD_binding_8"/>
    <property type="match status" value="1"/>
</dbReference>
<feature type="domain" description="FAD-binding FR-type" evidence="3">
    <location>
        <begin position="90"/>
        <end position="189"/>
    </location>
</feature>
<dbReference type="OrthoDB" id="573132at2"/>
<dbReference type="InterPro" id="IPR017927">
    <property type="entry name" value="FAD-bd_FR_type"/>
</dbReference>
<dbReference type="InterPro" id="IPR050369">
    <property type="entry name" value="RBOH/FRE"/>
</dbReference>
<feature type="transmembrane region" description="Helical" evidence="2">
    <location>
        <begin position="35"/>
        <end position="55"/>
    </location>
</feature>
<dbReference type="HOGENOM" id="CLU_1025953_0_0_9"/>
<evidence type="ECO:0000256" key="1">
    <source>
        <dbReference type="ARBA" id="ARBA00023002"/>
    </source>
</evidence>
<dbReference type="EC" id="1.1.1.1" evidence="4"/>
<dbReference type="InterPro" id="IPR013112">
    <property type="entry name" value="FAD-bd_8"/>
</dbReference>
<evidence type="ECO:0000259" key="3">
    <source>
        <dbReference type="PROSITE" id="PS51384"/>
    </source>
</evidence>
<dbReference type="Gene3D" id="3.40.50.80">
    <property type="entry name" value="Nucleotide-binding domain of ferredoxin-NADP reductase (FNR) module"/>
    <property type="match status" value="1"/>
</dbReference>
<accession>Q5FK17</accession>
<dbReference type="GO" id="GO:0005886">
    <property type="term" value="C:plasma membrane"/>
    <property type="evidence" value="ECO:0007669"/>
    <property type="project" value="TreeGrafter"/>
</dbReference>
<dbReference type="BioCyc" id="LACI272621:G1G49-1108-MONOMER"/>
<dbReference type="KEGG" id="lac:LBA1113"/>
<dbReference type="SUPFAM" id="SSF52343">
    <property type="entry name" value="Ferredoxin reductase-like, C-terminal NADP-linked domain"/>
    <property type="match status" value="1"/>
</dbReference>
<dbReference type="eggNOG" id="COG4097">
    <property type="taxonomic scope" value="Bacteria"/>
</dbReference>
<evidence type="ECO:0000313" key="5">
    <source>
        <dbReference type="Proteomes" id="UP000006381"/>
    </source>
</evidence>
<organism evidence="5">
    <name type="scientific">Lactobacillus acidophilus (strain ATCC 700396 / NCK56 / N2 / NCFM)</name>
    <dbReference type="NCBI Taxonomy" id="272621"/>
    <lineage>
        <taxon>Bacteria</taxon>
        <taxon>Bacillati</taxon>
        <taxon>Bacillota</taxon>
        <taxon>Bacilli</taxon>
        <taxon>Lactobacillales</taxon>
        <taxon>Lactobacillaceae</taxon>
        <taxon>Lactobacillus</taxon>
    </lineage>
</organism>
<keyword evidence="5" id="KW-1185">Reference proteome</keyword>
<gene>
    <name evidence="4" type="ordered locus">LBA1113</name>
</gene>
<dbReference type="STRING" id="272621.LBA1113"/>
<evidence type="ECO:0000313" key="4">
    <source>
        <dbReference type="EMBL" id="AAV42957.1"/>
    </source>
</evidence>
<reference evidence="4 5" key="1">
    <citation type="journal article" date="2005" name="Proc. Natl. Acad. Sci. U.S.A.">
        <title>Complete genome sequence of the probiotic lactic acid bacterium Lactobacillus acidophilus NCFM.</title>
        <authorList>
            <person name="Altermann E."/>
            <person name="Russell W.M."/>
            <person name="Azcarate-Peril M.A."/>
            <person name="Barrangou R."/>
            <person name="Buck B.L."/>
            <person name="McAuliffe O."/>
            <person name="Souther N."/>
            <person name="Dobson A."/>
            <person name="Duong T."/>
            <person name="Callanan M."/>
            <person name="Lick S."/>
            <person name="Hamrick A."/>
            <person name="Cano R."/>
            <person name="Klaenhammer T.R."/>
        </authorList>
    </citation>
    <scope>NUCLEOTIDE SEQUENCE [LARGE SCALE GENOMIC DNA]</scope>
    <source>
        <strain evidence="5">ATCC 700396 / NCK56 / N2 / NCFM</strain>
    </source>
</reference>
<dbReference type="SUPFAM" id="SSF63380">
    <property type="entry name" value="Riboflavin synthase domain-like"/>
    <property type="match status" value="1"/>
</dbReference>
<dbReference type="Proteomes" id="UP000006381">
    <property type="component" value="Chromosome"/>
</dbReference>
<dbReference type="EMBL" id="CP000033">
    <property type="protein sequence ID" value="AAV42957.1"/>
    <property type="molecule type" value="Genomic_DNA"/>
</dbReference>
<keyword evidence="1 4" id="KW-0560">Oxidoreductase</keyword>